<proteinExistence type="predicted"/>
<dbReference type="Proteomes" id="UP001597389">
    <property type="component" value="Unassembled WGS sequence"/>
</dbReference>
<name>A0ABW4Z955_9BACT</name>
<comment type="caution">
    <text evidence="1">The sequence shown here is derived from an EMBL/GenBank/DDBJ whole genome shotgun (WGS) entry which is preliminary data.</text>
</comment>
<gene>
    <name evidence="1" type="ORF">ACFSW8_05500</name>
</gene>
<keyword evidence="2" id="KW-1185">Reference proteome</keyword>
<organism evidence="1 2">
    <name type="scientific">Rubritalea tangerina</name>
    <dbReference type="NCBI Taxonomy" id="430798"/>
    <lineage>
        <taxon>Bacteria</taxon>
        <taxon>Pseudomonadati</taxon>
        <taxon>Verrucomicrobiota</taxon>
        <taxon>Verrucomicrobiia</taxon>
        <taxon>Verrucomicrobiales</taxon>
        <taxon>Rubritaleaceae</taxon>
        <taxon>Rubritalea</taxon>
    </lineage>
</organism>
<accession>A0ABW4Z955</accession>
<dbReference type="RefSeq" id="WP_377086497.1">
    <property type="nucleotide sequence ID" value="NZ_JBHSJL010000014.1"/>
</dbReference>
<evidence type="ECO:0000313" key="1">
    <source>
        <dbReference type="EMBL" id="MFD2158346.1"/>
    </source>
</evidence>
<evidence type="ECO:0000313" key="2">
    <source>
        <dbReference type="Proteomes" id="UP001597389"/>
    </source>
</evidence>
<sequence>MTKYRLLKRVGGTAVAVSAMVGGVKAESAYPMAKQQSAHFNAVAKQLEMGGLSFEYNDQGAKNSIYTGVLDMVVEFLDQHTEFKGVDAKKLAELFTLDAVKASGSSASQRDGFIHYRSYQYMPGEKSMYALAYGEAKPSVAMELAPAGADLVLEMHMNGSYDPEAEEKMYAALGPVGEMVKAMQAQQGAQEPMMALYNENYKKINSRFSLIADLSPKGFDAAPGMPISGELLISVTNAEPIWQIIKPLIEEQGMKVSENGSVESLVSPEAMGPWQPVLQYNAETHQILIGSSQKYIDLCLSAKKGEVPNLSQDKAVVKLSEGLPEHFSNMVYVSPTLSSTVVNLSQALVVPQIEDEEVARPAVKMLLDKLSGSGVTETGTLYVVSFQDKGSLHVVNSPVNLVGTAGTMTTMGVGLATTSTLFVGASYYRDSANKAACEINMSSMTKAARAVQNINGHEVGDPLKWSMLVGGGAPLADKPVCPSGGTYTLSPTFTENGEPLIQCSCQ</sequence>
<protein>
    <submittedName>
        <fullName evidence="1">Uncharacterized protein</fullName>
    </submittedName>
</protein>
<dbReference type="EMBL" id="JBHUJB010000022">
    <property type="protein sequence ID" value="MFD2158346.1"/>
    <property type="molecule type" value="Genomic_DNA"/>
</dbReference>
<reference evidence="2" key="1">
    <citation type="journal article" date="2019" name="Int. J. Syst. Evol. Microbiol.">
        <title>The Global Catalogue of Microorganisms (GCM) 10K type strain sequencing project: providing services to taxonomists for standard genome sequencing and annotation.</title>
        <authorList>
            <consortium name="The Broad Institute Genomics Platform"/>
            <consortium name="The Broad Institute Genome Sequencing Center for Infectious Disease"/>
            <person name="Wu L."/>
            <person name="Ma J."/>
        </authorList>
    </citation>
    <scope>NUCLEOTIDE SEQUENCE [LARGE SCALE GENOMIC DNA]</scope>
    <source>
        <strain evidence="2">CCUG 57942</strain>
    </source>
</reference>